<dbReference type="PANTHER" id="PTHR31664">
    <property type="entry name" value="PROTEIN CBG16427"/>
    <property type="match status" value="1"/>
</dbReference>
<feature type="non-terminal residue" evidence="1">
    <location>
        <position position="1"/>
    </location>
</feature>
<comment type="caution">
    <text evidence="1">The sequence shown here is derived from an EMBL/GenBank/DDBJ whole genome shotgun (WGS) entry which is preliminary data.</text>
</comment>
<dbReference type="Proteomes" id="UP001432027">
    <property type="component" value="Unassembled WGS sequence"/>
</dbReference>
<accession>A0AAV5TJ29</accession>
<protein>
    <submittedName>
        <fullName evidence="1">Uncharacterized protein</fullName>
    </submittedName>
</protein>
<name>A0AAV5TJ29_9BILA</name>
<gene>
    <name evidence="1" type="ORF">PENTCL1PPCAC_16443</name>
</gene>
<organism evidence="1 2">
    <name type="scientific">Pristionchus entomophagus</name>
    <dbReference type="NCBI Taxonomy" id="358040"/>
    <lineage>
        <taxon>Eukaryota</taxon>
        <taxon>Metazoa</taxon>
        <taxon>Ecdysozoa</taxon>
        <taxon>Nematoda</taxon>
        <taxon>Chromadorea</taxon>
        <taxon>Rhabditida</taxon>
        <taxon>Rhabditina</taxon>
        <taxon>Diplogasteromorpha</taxon>
        <taxon>Diplogasteroidea</taxon>
        <taxon>Neodiplogasteridae</taxon>
        <taxon>Pristionchus</taxon>
    </lineage>
</organism>
<dbReference type="AlphaFoldDB" id="A0AAV5TJ29"/>
<dbReference type="PANTHER" id="PTHR31664:SF4">
    <property type="entry name" value="DUF4440 DOMAIN-CONTAINING PROTEIN"/>
    <property type="match status" value="1"/>
</dbReference>
<sequence>APFLRSNKQRRSSNRSWLPMDKVSARVIWRLWPVSTLPTECWSTRAKFFYGRDQIKKAVEPFAVPGDTTISNEVFEATSDLIVYKATFKTKVKAMEQSLEVCGDWIRFYGCLASIGKLSAMFSGKFAQIYRNEGDQWVVIWDEFEA</sequence>
<evidence type="ECO:0000313" key="1">
    <source>
        <dbReference type="EMBL" id="GMS94268.1"/>
    </source>
</evidence>
<dbReference type="EMBL" id="BTSX01000004">
    <property type="protein sequence ID" value="GMS94268.1"/>
    <property type="molecule type" value="Genomic_DNA"/>
</dbReference>
<proteinExistence type="predicted"/>
<reference evidence="1" key="1">
    <citation type="submission" date="2023-10" db="EMBL/GenBank/DDBJ databases">
        <title>Genome assembly of Pristionchus species.</title>
        <authorList>
            <person name="Yoshida K."/>
            <person name="Sommer R.J."/>
        </authorList>
    </citation>
    <scope>NUCLEOTIDE SEQUENCE</scope>
    <source>
        <strain evidence="1">RS0144</strain>
    </source>
</reference>
<evidence type="ECO:0000313" key="2">
    <source>
        <dbReference type="Proteomes" id="UP001432027"/>
    </source>
</evidence>
<keyword evidence="2" id="KW-1185">Reference proteome</keyword>